<dbReference type="AlphaFoldDB" id="A0A1C4WDA4"/>
<gene>
    <name evidence="2" type="ORF">GA0070618_2081</name>
</gene>
<dbReference type="OrthoDB" id="4239053at2"/>
<protein>
    <recommendedName>
        <fullName evidence="4">Spore-associated protein A</fullName>
    </recommendedName>
</protein>
<dbReference type="InParanoid" id="A0A1C4WDA4"/>
<accession>A0A1C4WDA4</accession>
<dbReference type="RefSeq" id="WP_088981452.1">
    <property type="nucleotide sequence ID" value="NZ_LT607413.1"/>
</dbReference>
<name>A0A1C4WDA4_MICEC</name>
<keyword evidence="1" id="KW-0732">Signal</keyword>
<organism evidence="2 3">
    <name type="scientific">Micromonospora echinospora</name>
    <name type="common">Micromonospora purpurea</name>
    <dbReference type="NCBI Taxonomy" id="1877"/>
    <lineage>
        <taxon>Bacteria</taxon>
        <taxon>Bacillati</taxon>
        <taxon>Actinomycetota</taxon>
        <taxon>Actinomycetes</taxon>
        <taxon>Micromonosporales</taxon>
        <taxon>Micromonosporaceae</taxon>
        <taxon>Micromonospora</taxon>
    </lineage>
</organism>
<dbReference type="EMBL" id="LT607413">
    <property type="protein sequence ID" value="SCE94170.1"/>
    <property type="molecule type" value="Genomic_DNA"/>
</dbReference>
<feature type="signal peptide" evidence="1">
    <location>
        <begin position="1"/>
        <end position="31"/>
    </location>
</feature>
<proteinExistence type="predicted"/>
<evidence type="ECO:0000313" key="3">
    <source>
        <dbReference type="Proteomes" id="UP000198253"/>
    </source>
</evidence>
<evidence type="ECO:0000313" key="2">
    <source>
        <dbReference type="EMBL" id="SCE94170.1"/>
    </source>
</evidence>
<dbReference type="Proteomes" id="UP000198253">
    <property type="component" value="Chromosome I"/>
</dbReference>
<reference evidence="3" key="1">
    <citation type="submission" date="2016-06" db="EMBL/GenBank/DDBJ databases">
        <authorList>
            <person name="Varghese N."/>
            <person name="Submissions Spin"/>
        </authorList>
    </citation>
    <scope>NUCLEOTIDE SEQUENCE [LARGE SCALE GENOMIC DNA]</scope>
    <source>
        <strain evidence="3">DSM 43816</strain>
    </source>
</reference>
<keyword evidence="3" id="KW-1185">Reference proteome</keyword>
<dbReference type="PROSITE" id="PS51257">
    <property type="entry name" value="PROKAR_LIPOPROTEIN"/>
    <property type="match status" value="1"/>
</dbReference>
<evidence type="ECO:0000256" key="1">
    <source>
        <dbReference type="SAM" id="SignalP"/>
    </source>
</evidence>
<sequence length="148" mass="15386">MRHGRSVLALVLTLVVVSGGLVVTAGSPAQAAVSCSGTVTYSRTYGPGELTIFYNTSNGGTNSACFYHKGAAYGVAAPTYVRAYRCTERSGEGQPCTIAVSSSADSGNYAYYAGPRGVTGTANYCVAAIGYIDWQGYRYQISSGRQGC</sequence>
<evidence type="ECO:0008006" key="4">
    <source>
        <dbReference type="Google" id="ProtNLM"/>
    </source>
</evidence>
<feature type="chain" id="PRO_5008706774" description="Spore-associated protein A" evidence="1">
    <location>
        <begin position="32"/>
        <end position="148"/>
    </location>
</feature>